<evidence type="ECO:0000259" key="1">
    <source>
        <dbReference type="Pfam" id="PF26226"/>
    </source>
</evidence>
<dbReference type="EMBL" id="ATAE01000006">
    <property type="protein sequence ID" value="ERN54495.1"/>
    <property type="molecule type" value="Genomic_DNA"/>
</dbReference>
<protein>
    <recommendedName>
        <fullName evidence="1">DUF8052 domain-containing protein</fullName>
    </recommendedName>
</protein>
<keyword evidence="3" id="KW-1185">Reference proteome</keyword>
<accession>U6SUC0</accession>
<feature type="domain" description="DUF8052" evidence="1">
    <location>
        <begin position="15"/>
        <end position="175"/>
    </location>
</feature>
<dbReference type="Proteomes" id="UP000017170">
    <property type="component" value="Unassembled WGS sequence"/>
</dbReference>
<evidence type="ECO:0000313" key="2">
    <source>
        <dbReference type="EMBL" id="ERN54495.1"/>
    </source>
</evidence>
<proteinExistence type="predicted"/>
<dbReference type="InterPro" id="IPR058365">
    <property type="entry name" value="DUF8052"/>
</dbReference>
<comment type="caution">
    <text evidence="2">The sequence shown here is derived from an EMBL/GenBank/DDBJ whole genome shotgun (WGS) entry which is preliminary data.</text>
</comment>
<name>U6SUC0_9BACI</name>
<gene>
    <name evidence="2" type="ORF">A33I_06245</name>
</gene>
<reference evidence="2 3" key="1">
    <citation type="journal article" date="2013" name="Genome Announc.">
        <title>Genome Sequence of the Extreme Obligate Alkaliphile Bacillus marmarensis Strain DSM 21297.</title>
        <authorList>
            <person name="Wernick D.G."/>
            <person name="Choi K.Y."/>
            <person name="Tat C.A."/>
            <person name="Lafontaine Rivera J.G."/>
            <person name="Liao J.C."/>
        </authorList>
    </citation>
    <scope>NUCLEOTIDE SEQUENCE [LARGE SCALE GENOMIC DNA]</scope>
    <source>
        <strain evidence="2 3">DSM 21297</strain>
    </source>
</reference>
<dbReference type="Pfam" id="PF26226">
    <property type="entry name" value="DUF8052"/>
    <property type="match status" value="1"/>
</dbReference>
<dbReference type="AlphaFoldDB" id="U6SUC0"/>
<sequence length="185" mass="21853">MKGMHKTKVSTKKMKEFINDMANQYTMQFNVYREERIGDTLLDFYAEFKRRDEKYLMSKSIKVWSVENQQYAFVKHQEQAITPSDIKKFAKDIDARIKEFVPSKREHMSTFFIGFIVTNQPIDKAVLKEVKKARKLQFLKFGLHGWADRYIAIVDLTERKVLVNNKGREFVKGFQDALLKGEARV</sequence>
<evidence type="ECO:0000313" key="3">
    <source>
        <dbReference type="Proteomes" id="UP000017170"/>
    </source>
</evidence>
<organism evidence="2 3">
    <name type="scientific">Alkalihalophilus marmarensis DSM 21297</name>
    <dbReference type="NCBI Taxonomy" id="1188261"/>
    <lineage>
        <taxon>Bacteria</taxon>
        <taxon>Bacillati</taxon>
        <taxon>Bacillota</taxon>
        <taxon>Bacilli</taxon>
        <taxon>Bacillales</taxon>
        <taxon>Bacillaceae</taxon>
        <taxon>Alkalihalophilus</taxon>
    </lineage>
</organism>
<dbReference type="PATRIC" id="fig|1188261.3.peg.648"/>